<dbReference type="InterPro" id="IPR047867">
    <property type="entry name" value="Ribosomal_uL22_bac/org-type"/>
</dbReference>
<dbReference type="GO" id="GO:0019843">
    <property type="term" value="F:rRNA binding"/>
    <property type="evidence" value="ECO:0007669"/>
    <property type="project" value="UniProtKB-UniRule"/>
</dbReference>
<evidence type="ECO:0000256" key="4">
    <source>
        <dbReference type="ARBA" id="ARBA00022980"/>
    </source>
</evidence>
<protein>
    <recommendedName>
        <fullName evidence="6 7">Large ribosomal subunit protein uL22</fullName>
    </recommendedName>
</protein>
<name>A0A0G0WLA0_9BACT</name>
<dbReference type="GO" id="GO:0006412">
    <property type="term" value="P:translation"/>
    <property type="evidence" value="ECO:0007669"/>
    <property type="project" value="UniProtKB-UniRule"/>
</dbReference>
<feature type="compositionally biased region" description="Basic and acidic residues" evidence="11">
    <location>
        <begin position="116"/>
        <end position="169"/>
    </location>
</feature>
<comment type="function">
    <text evidence="7">The globular domain of the protein is located near the polypeptide exit tunnel on the outside of the subunit, while an extended beta-hairpin is found that lines the wall of the exit tunnel in the center of the 70S ribosome.</text>
</comment>
<dbReference type="CDD" id="cd00336">
    <property type="entry name" value="Ribosomal_L22"/>
    <property type="match status" value="1"/>
</dbReference>
<dbReference type="InterPro" id="IPR001063">
    <property type="entry name" value="Ribosomal_uL22"/>
</dbReference>
<evidence type="ECO:0000256" key="5">
    <source>
        <dbReference type="ARBA" id="ARBA00023274"/>
    </source>
</evidence>
<gene>
    <name evidence="7" type="primary">rplV</name>
    <name evidence="12" type="ORF">UU70_C0030G0009</name>
</gene>
<evidence type="ECO:0000256" key="2">
    <source>
        <dbReference type="ARBA" id="ARBA00022730"/>
    </source>
</evidence>
<dbReference type="GO" id="GO:0022625">
    <property type="term" value="C:cytosolic large ribosomal subunit"/>
    <property type="evidence" value="ECO:0007669"/>
    <property type="project" value="TreeGrafter"/>
</dbReference>
<dbReference type="PANTHER" id="PTHR13501:SF8">
    <property type="entry name" value="LARGE RIBOSOMAL SUBUNIT PROTEIN UL22M"/>
    <property type="match status" value="1"/>
</dbReference>
<evidence type="ECO:0000256" key="8">
    <source>
        <dbReference type="RuleBase" id="RU004005"/>
    </source>
</evidence>
<evidence type="ECO:0000256" key="11">
    <source>
        <dbReference type="SAM" id="MobiDB-lite"/>
    </source>
</evidence>
<sequence>MATVTAQLKNLRQSPRKVRMIVDLVRGKGVLKALQQLEFVIRRPSQPISKLIRSAIANAENNFNMVASNLYIKEFYVDEGVKLKRFQPKAMGAVGEIQKKTSHIHLVLAEKVPGLKGEKSTRSDKKTKETHDHEDHNHNHDHDHKTTEQSKMKIDNLPDRQAGKPEIKTELGKKIVEPKKGLRKIFQRKSI</sequence>
<dbReference type="Proteomes" id="UP000034380">
    <property type="component" value="Unassembled WGS sequence"/>
</dbReference>
<accession>A0A0G0WLA0</accession>
<dbReference type="GO" id="GO:0003735">
    <property type="term" value="F:structural constituent of ribosome"/>
    <property type="evidence" value="ECO:0007669"/>
    <property type="project" value="InterPro"/>
</dbReference>
<organism evidence="12 13">
    <name type="scientific">Candidatus Yanofskybacteria bacterium GW2011_GWA1_41_6</name>
    <dbReference type="NCBI Taxonomy" id="1619020"/>
    <lineage>
        <taxon>Bacteria</taxon>
        <taxon>Candidatus Yanofskyibacteriota</taxon>
    </lineage>
</organism>
<keyword evidence="2 7" id="KW-0699">rRNA-binding</keyword>
<comment type="caution">
    <text evidence="12">The sequence shown here is derived from an EMBL/GenBank/DDBJ whole genome shotgun (WGS) entry which is preliminary data.</text>
</comment>
<evidence type="ECO:0000256" key="1">
    <source>
        <dbReference type="ARBA" id="ARBA00009451"/>
    </source>
</evidence>
<comment type="function">
    <text evidence="7 10">This protein binds specifically to 23S rRNA; its binding is stimulated by other ribosomal proteins, e.g., L4, L17, and L20. It is important during the early stages of 50S assembly. It makes multiple contacts with different domains of the 23S rRNA in the assembled 50S subunit and ribosome.</text>
</comment>
<dbReference type="InterPro" id="IPR036394">
    <property type="entry name" value="Ribosomal_uL22_sf"/>
</dbReference>
<dbReference type="HAMAP" id="MF_01331_B">
    <property type="entry name" value="Ribosomal_uL22_B"/>
    <property type="match status" value="1"/>
</dbReference>
<evidence type="ECO:0000256" key="6">
    <source>
        <dbReference type="ARBA" id="ARBA00035207"/>
    </source>
</evidence>
<dbReference type="AlphaFoldDB" id="A0A0G0WLA0"/>
<feature type="region of interest" description="Disordered" evidence="11">
    <location>
        <begin position="113"/>
        <end position="169"/>
    </location>
</feature>
<keyword evidence="4 7" id="KW-0689">Ribosomal protein</keyword>
<keyword evidence="5 7" id="KW-0687">Ribonucleoprotein</keyword>
<dbReference type="PATRIC" id="fig|1619020.3.peg.271"/>
<evidence type="ECO:0000256" key="7">
    <source>
        <dbReference type="HAMAP-Rule" id="MF_01331"/>
    </source>
</evidence>
<dbReference type="SUPFAM" id="SSF54843">
    <property type="entry name" value="Ribosomal protein L22"/>
    <property type="match status" value="1"/>
</dbReference>
<dbReference type="InterPro" id="IPR005727">
    <property type="entry name" value="Ribosomal_uL22_bac/chlpt-type"/>
</dbReference>
<dbReference type="PANTHER" id="PTHR13501">
    <property type="entry name" value="CHLOROPLAST 50S RIBOSOMAL PROTEIN L22-RELATED"/>
    <property type="match status" value="1"/>
</dbReference>
<evidence type="ECO:0000313" key="12">
    <source>
        <dbReference type="EMBL" id="KKS12862.1"/>
    </source>
</evidence>
<dbReference type="Gene3D" id="3.90.470.10">
    <property type="entry name" value="Ribosomal protein L22/L17"/>
    <property type="match status" value="1"/>
</dbReference>
<evidence type="ECO:0000256" key="10">
    <source>
        <dbReference type="RuleBase" id="RU004008"/>
    </source>
</evidence>
<dbReference type="EMBL" id="LCBQ01000030">
    <property type="protein sequence ID" value="KKS12862.1"/>
    <property type="molecule type" value="Genomic_DNA"/>
</dbReference>
<reference evidence="12 13" key="1">
    <citation type="journal article" date="2015" name="Nature">
        <title>rRNA introns, odd ribosomes, and small enigmatic genomes across a large radiation of phyla.</title>
        <authorList>
            <person name="Brown C.T."/>
            <person name="Hug L.A."/>
            <person name="Thomas B.C."/>
            <person name="Sharon I."/>
            <person name="Castelle C.J."/>
            <person name="Singh A."/>
            <person name="Wilkins M.J."/>
            <person name="Williams K.H."/>
            <person name="Banfield J.F."/>
        </authorList>
    </citation>
    <scope>NUCLEOTIDE SEQUENCE [LARGE SCALE GENOMIC DNA]</scope>
</reference>
<dbReference type="NCBIfam" id="TIGR01044">
    <property type="entry name" value="rplV_bact"/>
    <property type="match status" value="1"/>
</dbReference>
<keyword evidence="3 7" id="KW-0694">RNA-binding</keyword>
<proteinExistence type="inferred from homology"/>
<evidence type="ECO:0000256" key="9">
    <source>
        <dbReference type="RuleBase" id="RU004006"/>
    </source>
</evidence>
<evidence type="ECO:0000313" key="13">
    <source>
        <dbReference type="Proteomes" id="UP000034380"/>
    </source>
</evidence>
<comment type="similarity">
    <text evidence="1 7 8">Belongs to the universal ribosomal protein uL22 family.</text>
</comment>
<dbReference type="Pfam" id="PF00237">
    <property type="entry name" value="Ribosomal_L22"/>
    <property type="match status" value="1"/>
</dbReference>
<evidence type="ECO:0000256" key="3">
    <source>
        <dbReference type="ARBA" id="ARBA00022884"/>
    </source>
</evidence>
<comment type="subunit">
    <text evidence="7 9">Part of the 50S ribosomal subunit.</text>
</comment>